<reference evidence="3" key="1">
    <citation type="submission" date="2022-01" db="EMBL/GenBank/DDBJ databases">
        <title>Draft Genome Sequences of Seven Type Strains of the Genus Streptomyces.</title>
        <authorList>
            <person name="Aziz S."/>
            <person name="Coretto E."/>
            <person name="Chronakova A."/>
            <person name="Sproer C."/>
            <person name="Huber K."/>
            <person name="Nouioui I."/>
            <person name="Gross H."/>
        </authorList>
    </citation>
    <scope>NUCLEOTIDE SEQUENCE</scope>
    <source>
        <strain evidence="3">DSM 103493</strain>
    </source>
</reference>
<feature type="transmembrane region" description="Helical" evidence="2">
    <location>
        <begin position="6"/>
        <end position="31"/>
    </location>
</feature>
<proteinExistence type="predicted"/>
<evidence type="ECO:0000313" key="3">
    <source>
        <dbReference type="EMBL" id="MCF1599489.1"/>
    </source>
</evidence>
<accession>A0A9X1Q7T5</accession>
<organism evidence="3 4">
    <name type="scientific">Streptomyces muensis</name>
    <dbReference type="NCBI Taxonomy" id="1077944"/>
    <lineage>
        <taxon>Bacteria</taxon>
        <taxon>Bacillati</taxon>
        <taxon>Actinomycetota</taxon>
        <taxon>Actinomycetes</taxon>
        <taxon>Kitasatosporales</taxon>
        <taxon>Streptomycetaceae</taxon>
        <taxon>Streptomyces</taxon>
    </lineage>
</organism>
<protein>
    <submittedName>
        <fullName evidence="3">Uncharacterized protein</fullName>
    </submittedName>
</protein>
<dbReference type="EMBL" id="JAKEIP010000312">
    <property type="protein sequence ID" value="MCF1599489.1"/>
    <property type="molecule type" value="Genomic_DNA"/>
</dbReference>
<evidence type="ECO:0000313" key="4">
    <source>
        <dbReference type="Proteomes" id="UP001139384"/>
    </source>
</evidence>
<dbReference type="RefSeq" id="WP_234767861.1">
    <property type="nucleotide sequence ID" value="NZ_JAKEIP010000312.1"/>
</dbReference>
<name>A0A9X1Q7T5_STRM4</name>
<evidence type="ECO:0000256" key="1">
    <source>
        <dbReference type="SAM" id="MobiDB-lite"/>
    </source>
</evidence>
<keyword evidence="4" id="KW-1185">Reference proteome</keyword>
<keyword evidence="2" id="KW-0472">Membrane</keyword>
<dbReference type="AlphaFoldDB" id="A0A9X1Q7T5"/>
<keyword evidence="2" id="KW-0812">Transmembrane</keyword>
<gene>
    <name evidence="3" type="ORF">L0P92_38925</name>
</gene>
<comment type="caution">
    <text evidence="3">The sequence shown here is derived from an EMBL/GenBank/DDBJ whole genome shotgun (WGS) entry which is preliminary data.</text>
</comment>
<evidence type="ECO:0000256" key="2">
    <source>
        <dbReference type="SAM" id="Phobius"/>
    </source>
</evidence>
<keyword evidence="2" id="KW-1133">Transmembrane helix</keyword>
<feature type="region of interest" description="Disordered" evidence="1">
    <location>
        <begin position="38"/>
        <end position="63"/>
    </location>
</feature>
<sequence>MPENVTILQLLGPVVLALAVALWVTGLTRLLRRYRATDPRRTSGRAYSGQALSGPALPGLPHQRQTAPDLEAVELTPAELDAFAGLVRQLDKGR</sequence>
<dbReference type="Proteomes" id="UP001139384">
    <property type="component" value="Unassembled WGS sequence"/>
</dbReference>